<accession>A0A0G4HP27</accession>
<dbReference type="VEuPathDB" id="CryptoDB:Cvel_1216"/>
<dbReference type="AlphaFoldDB" id="A0A0G4HP27"/>
<gene>
    <name evidence="1" type="ORF">Cvel_1216</name>
</gene>
<name>A0A0G4HP27_9ALVE</name>
<organism evidence="1">
    <name type="scientific">Chromera velia CCMP2878</name>
    <dbReference type="NCBI Taxonomy" id="1169474"/>
    <lineage>
        <taxon>Eukaryota</taxon>
        <taxon>Sar</taxon>
        <taxon>Alveolata</taxon>
        <taxon>Colpodellida</taxon>
        <taxon>Chromeraceae</taxon>
        <taxon>Chromera</taxon>
    </lineage>
</organism>
<dbReference type="EMBL" id="CDMZ01003324">
    <property type="protein sequence ID" value="CEM45952.1"/>
    <property type="molecule type" value="Genomic_DNA"/>
</dbReference>
<evidence type="ECO:0000313" key="1">
    <source>
        <dbReference type="EMBL" id="CEM45952.1"/>
    </source>
</evidence>
<reference evidence="1" key="1">
    <citation type="submission" date="2014-11" db="EMBL/GenBank/DDBJ databases">
        <authorList>
            <person name="Otto D Thomas"/>
            <person name="Naeem Raeece"/>
        </authorList>
    </citation>
    <scope>NUCLEOTIDE SEQUENCE</scope>
</reference>
<protein>
    <submittedName>
        <fullName evidence="1">Uncharacterized protein</fullName>
    </submittedName>
</protein>
<proteinExistence type="predicted"/>
<sequence>MFRFIRLSLGGGICQCAEGHDFVLRDLASGSENPKANDEAIGVCRGKECEPEFGDTQCSRKATNLRCFPTGRMDERTLRPSYACESVEFPISDSCGPLDTRTSEGDRRYHVVCRVDDESPDTAVSARQAFTCGRPTPEQLRMIKYR</sequence>